<evidence type="ECO:0000313" key="2">
    <source>
        <dbReference type="Proteomes" id="UP000019146"/>
    </source>
</evidence>
<reference evidence="1 2" key="1">
    <citation type="journal article" date="2014" name="Genome Announc.">
        <title>Draft Genome Sequence of the Haloacid-Degrading Burkholderia caribensis Strain MBA4.</title>
        <authorList>
            <person name="Pan Y."/>
            <person name="Kong K.F."/>
            <person name="Tsang J.S."/>
        </authorList>
    </citation>
    <scope>NUCLEOTIDE SEQUENCE [LARGE SCALE GENOMIC DNA]</scope>
    <source>
        <strain evidence="1 2">MBA4</strain>
        <plasmid evidence="2">Plasmid</plasmid>
    </source>
</reference>
<dbReference type="AlphaFoldDB" id="A0A0P0RRG6"/>
<evidence type="ECO:0000313" key="1">
    <source>
        <dbReference type="EMBL" id="ALL71612.1"/>
    </source>
</evidence>
<geneLocation type="plasmid" evidence="2"/>
<dbReference type="Proteomes" id="UP000019146">
    <property type="component" value="Plasmid unnamed"/>
</dbReference>
<organism evidence="1 2">
    <name type="scientific">Paraburkholderia caribensis MBA4</name>
    <dbReference type="NCBI Taxonomy" id="1323664"/>
    <lineage>
        <taxon>Bacteria</taxon>
        <taxon>Pseudomonadati</taxon>
        <taxon>Pseudomonadota</taxon>
        <taxon>Betaproteobacteria</taxon>
        <taxon>Burkholderiales</taxon>
        <taxon>Burkholderiaceae</taxon>
        <taxon>Paraburkholderia</taxon>
    </lineage>
</organism>
<gene>
    <name evidence="1" type="ORF">K788_0007385</name>
</gene>
<name>A0A0P0RRG6_9BURK</name>
<dbReference type="KEGG" id="bcai:K788_0007385"/>
<accession>A0A0P0RRG6</accession>
<keyword evidence="1" id="KW-0614">Plasmid</keyword>
<proteinExistence type="predicted"/>
<dbReference type="EMBL" id="CP012748">
    <property type="protein sequence ID" value="ALL71612.1"/>
    <property type="molecule type" value="Genomic_DNA"/>
</dbReference>
<sequence>MVLIPHVICAYALKYEVLSLESEDLPNIGCAGSAAHAAAGEVAPSGRHGQRRR</sequence>
<protein>
    <submittedName>
        <fullName evidence="1">Uncharacterized protein</fullName>
    </submittedName>
</protein>